<evidence type="ECO:0000313" key="4">
    <source>
        <dbReference type="EMBL" id="GAH15842.1"/>
    </source>
</evidence>
<evidence type="ECO:0000259" key="2">
    <source>
        <dbReference type="Pfam" id="PF00149"/>
    </source>
</evidence>
<dbReference type="SUPFAM" id="SSF56300">
    <property type="entry name" value="Metallo-dependent phosphatases"/>
    <property type="match status" value="1"/>
</dbReference>
<reference evidence="4" key="1">
    <citation type="journal article" date="2014" name="Front. Microbiol.">
        <title>High frequency of phylogenetically diverse reductive dehalogenase-homologous genes in deep subseafloor sedimentary metagenomes.</title>
        <authorList>
            <person name="Kawai M."/>
            <person name="Futagami T."/>
            <person name="Toyoda A."/>
            <person name="Takaki Y."/>
            <person name="Nishi S."/>
            <person name="Hori S."/>
            <person name="Arai W."/>
            <person name="Tsubouchi T."/>
            <person name="Morono Y."/>
            <person name="Uchiyama I."/>
            <person name="Ito T."/>
            <person name="Fujiyama A."/>
            <person name="Inagaki F."/>
            <person name="Takami H."/>
        </authorList>
    </citation>
    <scope>NUCLEOTIDE SEQUENCE</scope>
    <source>
        <strain evidence="4">Expedition CK06-06</strain>
    </source>
</reference>
<organism evidence="4">
    <name type="scientific">marine sediment metagenome</name>
    <dbReference type="NCBI Taxonomy" id="412755"/>
    <lineage>
        <taxon>unclassified sequences</taxon>
        <taxon>metagenomes</taxon>
        <taxon>ecological metagenomes</taxon>
    </lineage>
</organism>
<dbReference type="Gene3D" id="3.60.21.10">
    <property type="match status" value="1"/>
</dbReference>
<protein>
    <recommendedName>
        <fullName evidence="5">Calcineurin-like phosphoesterase domain-containing protein</fullName>
    </recommendedName>
</protein>
<dbReference type="InterPro" id="IPR008963">
    <property type="entry name" value="Purple_acid_Pase-like_N"/>
</dbReference>
<proteinExistence type="predicted"/>
<dbReference type="Pfam" id="PF00149">
    <property type="entry name" value="Metallophos"/>
    <property type="match status" value="1"/>
</dbReference>
<dbReference type="Pfam" id="PF16656">
    <property type="entry name" value="Pur_ac_phosph_N"/>
    <property type="match status" value="1"/>
</dbReference>
<gene>
    <name evidence="4" type="ORF">S01H4_54827</name>
</gene>
<feature type="non-terminal residue" evidence="4">
    <location>
        <position position="1"/>
    </location>
</feature>
<dbReference type="PANTHER" id="PTHR45867:SF3">
    <property type="entry name" value="ACID PHOSPHATASE TYPE 7"/>
    <property type="match status" value="1"/>
</dbReference>
<dbReference type="PANTHER" id="PTHR45867">
    <property type="entry name" value="PURPLE ACID PHOSPHATASE"/>
    <property type="match status" value="1"/>
</dbReference>
<accession>X1D6J5</accession>
<dbReference type="InterPro" id="IPR029052">
    <property type="entry name" value="Metallo-depent_PP-like"/>
</dbReference>
<evidence type="ECO:0008006" key="5">
    <source>
        <dbReference type="Google" id="ProtNLM"/>
    </source>
</evidence>
<dbReference type="SUPFAM" id="SSF49363">
    <property type="entry name" value="Purple acid phosphatase, N-terminal domain"/>
    <property type="match status" value="1"/>
</dbReference>
<dbReference type="GO" id="GO:0003993">
    <property type="term" value="F:acid phosphatase activity"/>
    <property type="evidence" value="ECO:0007669"/>
    <property type="project" value="InterPro"/>
</dbReference>
<evidence type="ECO:0000259" key="3">
    <source>
        <dbReference type="Pfam" id="PF16656"/>
    </source>
</evidence>
<comment type="caution">
    <text evidence="4">The sequence shown here is derived from an EMBL/GenBank/DDBJ whole genome shotgun (WGS) entry which is preliminary data.</text>
</comment>
<dbReference type="GO" id="GO:0046872">
    <property type="term" value="F:metal ion binding"/>
    <property type="evidence" value="ECO:0007669"/>
    <property type="project" value="InterPro"/>
</dbReference>
<dbReference type="Gene3D" id="2.60.40.380">
    <property type="entry name" value="Purple acid phosphatase-like, N-terminal"/>
    <property type="match status" value="1"/>
</dbReference>
<dbReference type="InterPro" id="IPR015914">
    <property type="entry name" value="PAPs_N"/>
</dbReference>
<evidence type="ECO:0000256" key="1">
    <source>
        <dbReference type="ARBA" id="ARBA00022729"/>
    </source>
</evidence>
<name>X1D6J5_9ZZZZ</name>
<feature type="non-terminal residue" evidence="4">
    <location>
        <position position="254"/>
    </location>
</feature>
<sequence>TAVANMKIMEDRLLQNDRYVHRFATHLDQLQPGTDYSYQVGSEQGLWSATASFQTESAADDSFSFIWFGDTHKSKLWGDLIQHSFQKFPDVAFYSIAGDLVSTGLNRDDWDQLIHVSGPIFQYKPLMPVPGNHDSQDGLGAWMYQEIFSLPENGPEKVSPELSYSFNYKNALFLMIDVTSPIELQSRWIEEQLSSSQAKWKFAIFHFPPYNYEEDYSEIRKEWCTLFDTYHVDMVMSGHTHYYMRSKPIFNEQV</sequence>
<dbReference type="EMBL" id="BART01031580">
    <property type="protein sequence ID" value="GAH15842.1"/>
    <property type="molecule type" value="Genomic_DNA"/>
</dbReference>
<dbReference type="AlphaFoldDB" id="X1D6J5"/>
<keyword evidence="1" id="KW-0732">Signal</keyword>
<feature type="domain" description="Calcineurin-like phosphoesterase" evidence="2">
    <location>
        <begin position="65"/>
        <end position="243"/>
    </location>
</feature>
<dbReference type="InterPro" id="IPR004843">
    <property type="entry name" value="Calcineurin-like_PHP"/>
</dbReference>
<feature type="domain" description="Purple acid phosphatase N-terminal" evidence="3">
    <location>
        <begin position="17"/>
        <end position="55"/>
    </location>
</feature>